<evidence type="ECO:0000313" key="2">
    <source>
        <dbReference type="Proteomes" id="UP000064912"/>
    </source>
</evidence>
<dbReference type="Proteomes" id="UP000064912">
    <property type="component" value="Chromosome"/>
</dbReference>
<proteinExistence type="predicted"/>
<evidence type="ECO:0000313" key="1">
    <source>
        <dbReference type="EMBL" id="BAQ68010.1"/>
    </source>
</evidence>
<dbReference type="EMBL" id="AP014800">
    <property type="protein sequence ID" value="BAQ68010.1"/>
    <property type="molecule type" value="Genomic_DNA"/>
</dbReference>
<reference evidence="1 2" key="1">
    <citation type="submission" date="2015-02" db="EMBL/GenBank/DDBJ databases">
        <title>Genome sequene of Rhodovulum sulfidophilum DSM 2351.</title>
        <authorList>
            <person name="Nagao N."/>
        </authorList>
    </citation>
    <scope>NUCLEOTIDE SEQUENCE [LARGE SCALE GENOMIC DNA]</scope>
    <source>
        <strain evidence="1 2">DSM 2351</strain>
    </source>
</reference>
<dbReference type="KEGG" id="rsu:NHU_00842"/>
<dbReference type="AlphaFoldDB" id="A0A0D6AZE3"/>
<accession>A0A0D6AZE3</accession>
<organism evidence="1 2">
    <name type="scientific">Rhodovulum sulfidophilum</name>
    <name type="common">Rhodobacter sulfidophilus</name>
    <dbReference type="NCBI Taxonomy" id="35806"/>
    <lineage>
        <taxon>Bacteria</taxon>
        <taxon>Pseudomonadati</taxon>
        <taxon>Pseudomonadota</taxon>
        <taxon>Alphaproteobacteria</taxon>
        <taxon>Rhodobacterales</taxon>
        <taxon>Paracoccaceae</taxon>
        <taxon>Rhodovulum</taxon>
    </lineage>
</organism>
<name>A0A0D6AZE3_RHOSU</name>
<dbReference type="PATRIC" id="fig|35806.4.peg.862"/>
<gene>
    <name evidence="1" type="ORF">NHU_00842</name>
</gene>
<sequence>MLVLLAAWSWASALSMYLHIGSVNDTDVSCILVPKSLRYDTELSSVWEMRLAEVAESNTGPTGTVILDYHAILVVPSDGQAKIYNWSKRWMRFERLDIKRNPYLPRDCP</sequence>
<protein>
    <submittedName>
        <fullName evidence="1">Uncharacterized protein</fullName>
    </submittedName>
</protein>